<evidence type="ECO:0000313" key="2">
    <source>
        <dbReference type="EMBL" id="MBA8792560.1"/>
    </source>
</evidence>
<feature type="transmembrane region" description="Helical" evidence="1">
    <location>
        <begin position="70"/>
        <end position="91"/>
    </location>
</feature>
<keyword evidence="1" id="KW-0812">Transmembrane</keyword>
<dbReference type="EMBL" id="JACGWT010000001">
    <property type="protein sequence ID" value="MBA8792560.1"/>
    <property type="molecule type" value="Genomic_DNA"/>
</dbReference>
<keyword evidence="3" id="KW-1185">Reference proteome</keyword>
<feature type="transmembrane region" description="Helical" evidence="1">
    <location>
        <begin position="235"/>
        <end position="253"/>
    </location>
</feature>
<dbReference type="Proteomes" id="UP000523079">
    <property type="component" value="Unassembled WGS sequence"/>
</dbReference>
<gene>
    <name evidence="2" type="ORF">FHX74_000154</name>
</gene>
<evidence type="ECO:0000313" key="3">
    <source>
        <dbReference type="Proteomes" id="UP000523079"/>
    </source>
</evidence>
<feature type="transmembrane region" description="Helical" evidence="1">
    <location>
        <begin position="260"/>
        <end position="279"/>
    </location>
</feature>
<organism evidence="2 3">
    <name type="scientific">Microlunatus kandeliicorticis</name>
    <dbReference type="NCBI Taxonomy" id="1759536"/>
    <lineage>
        <taxon>Bacteria</taxon>
        <taxon>Bacillati</taxon>
        <taxon>Actinomycetota</taxon>
        <taxon>Actinomycetes</taxon>
        <taxon>Propionibacteriales</taxon>
        <taxon>Propionibacteriaceae</taxon>
        <taxon>Microlunatus</taxon>
    </lineage>
</organism>
<accession>A0A7W3IP08</accession>
<proteinExistence type="predicted"/>
<feature type="transmembrane region" description="Helical" evidence="1">
    <location>
        <begin position="164"/>
        <end position="186"/>
    </location>
</feature>
<evidence type="ECO:0000256" key="1">
    <source>
        <dbReference type="SAM" id="Phobius"/>
    </source>
</evidence>
<dbReference type="AlphaFoldDB" id="A0A7W3IP08"/>
<feature type="transmembrane region" description="Helical" evidence="1">
    <location>
        <begin position="97"/>
        <end position="117"/>
    </location>
</feature>
<protein>
    <recommendedName>
        <fullName evidence="4">DMT family transporter</fullName>
    </recommendedName>
</protein>
<evidence type="ECO:0008006" key="4">
    <source>
        <dbReference type="Google" id="ProtNLM"/>
    </source>
</evidence>
<name>A0A7W3IP08_9ACTN</name>
<comment type="caution">
    <text evidence="2">The sequence shown here is derived from an EMBL/GenBank/DDBJ whole genome shotgun (WGS) entry which is preliminary data.</text>
</comment>
<sequence>MLAVIAAFASAASFATGSALQHRAVGQSTTRGSTRRTVQRLVRRPSWTLGLLLSLLAFALHAVALSQGALVLVQPIIVSGIVFAVIIRAGLERSFPPVRTIIWLVLTWGGLALFLAVRPDDRERDVHATLALVLTLVVASGVLGLRVVAARTRGRGRHADRTRGLLLGGSAGLLFGLVAGLLKLCLRNLGTEGLSGVFTHWPLYALVVVGVWAVILNQRAYSATKLSISAPTLNVAQVLIALLFGVVVLAEPIGTSTGQVITQLLGLLIMIAGIVRLASLD</sequence>
<dbReference type="PANTHER" id="PTHR40761:SF1">
    <property type="entry name" value="CONSERVED INTEGRAL MEMBRANE ALANINE VALINE AND LEUCINE RICH PROTEIN-RELATED"/>
    <property type="match status" value="1"/>
</dbReference>
<reference evidence="2 3" key="1">
    <citation type="submission" date="2020-07" db="EMBL/GenBank/DDBJ databases">
        <title>Sequencing the genomes of 1000 actinobacteria strains.</title>
        <authorList>
            <person name="Klenk H.-P."/>
        </authorList>
    </citation>
    <scope>NUCLEOTIDE SEQUENCE [LARGE SCALE GENOMIC DNA]</scope>
    <source>
        <strain evidence="2 3">DSM 100723</strain>
    </source>
</reference>
<dbReference type="PANTHER" id="PTHR40761">
    <property type="entry name" value="CONSERVED INTEGRAL MEMBRANE ALANINE VALINE AND LEUCINE RICH PROTEIN-RELATED"/>
    <property type="match status" value="1"/>
</dbReference>
<dbReference type="NCBIfam" id="NF038012">
    <property type="entry name" value="DMT_1"/>
    <property type="match status" value="1"/>
</dbReference>
<feature type="transmembrane region" description="Helical" evidence="1">
    <location>
        <begin position="45"/>
        <end position="63"/>
    </location>
</feature>
<keyword evidence="1" id="KW-0472">Membrane</keyword>
<feature type="transmembrane region" description="Helical" evidence="1">
    <location>
        <begin position="129"/>
        <end position="149"/>
    </location>
</feature>
<feature type="transmembrane region" description="Helical" evidence="1">
    <location>
        <begin position="198"/>
        <end position="215"/>
    </location>
</feature>
<dbReference type="RefSeq" id="WP_182558196.1">
    <property type="nucleotide sequence ID" value="NZ_JACGWT010000001.1"/>
</dbReference>
<keyword evidence="1" id="KW-1133">Transmembrane helix</keyword>